<dbReference type="InterPro" id="IPR006076">
    <property type="entry name" value="FAD-dep_OxRdtase"/>
</dbReference>
<dbReference type="PANTHER" id="PTHR10961">
    <property type="entry name" value="PEROXISOMAL SARCOSINE OXIDASE"/>
    <property type="match status" value="1"/>
</dbReference>
<keyword evidence="4" id="KW-0560">Oxidoreductase</keyword>
<organism evidence="6 7">
    <name type="scientific">Albimonas pacifica</name>
    <dbReference type="NCBI Taxonomy" id="1114924"/>
    <lineage>
        <taxon>Bacteria</taxon>
        <taxon>Pseudomonadati</taxon>
        <taxon>Pseudomonadota</taxon>
        <taxon>Alphaproteobacteria</taxon>
        <taxon>Rhodobacterales</taxon>
        <taxon>Paracoccaceae</taxon>
        <taxon>Albimonas</taxon>
    </lineage>
</organism>
<dbReference type="GO" id="GO:0008115">
    <property type="term" value="F:sarcosine oxidase activity"/>
    <property type="evidence" value="ECO:0007669"/>
    <property type="project" value="TreeGrafter"/>
</dbReference>
<evidence type="ECO:0000256" key="2">
    <source>
        <dbReference type="ARBA" id="ARBA00022630"/>
    </source>
</evidence>
<gene>
    <name evidence="6" type="ORF">SAMN05216258_112111</name>
</gene>
<evidence type="ECO:0000256" key="4">
    <source>
        <dbReference type="ARBA" id="ARBA00023002"/>
    </source>
</evidence>
<comment type="cofactor">
    <cofactor evidence="1">
        <name>FAD</name>
        <dbReference type="ChEBI" id="CHEBI:57692"/>
    </cofactor>
</comment>
<dbReference type="Gene3D" id="3.30.9.10">
    <property type="entry name" value="D-Amino Acid Oxidase, subunit A, domain 2"/>
    <property type="match status" value="1"/>
</dbReference>
<sequence length="373" mass="40316">MNQSTPSAIVVGAGVVGLCTAWSLARRGAAVTVVERGSVPDPRAASCDHHRMIRLSYADPGYCARMTEAYAAWEALWADLPGPLTRYYHERGVLTLSREPGDWGDRARAAMEAAGQPYERLEPGELAARFPHLEPSNEGYGFVSRGGCLMANHILTDLAERLRGQGAAILEQSPVTAIDAEAGEVALADGRRLTADVVVLAGGVGAQALAPDLLPELWARRTVILYADPPADLAEAWASAPCWTDLGGEEDLWGLPPVDGLPLKLGCAIMGRDRPDPEDRTMRPEEIERMLDVYRGRFRGIDRFQVRWGQANHFTCAPGDRFVLKRRERLWVVSADSGHGFKFGALSGEDVAAAALGEAPEAEVARRMAALPA</sequence>
<keyword evidence="2" id="KW-0285">Flavoprotein</keyword>
<dbReference type="Pfam" id="PF01266">
    <property type="entry name" value="DAO"/>
    <property type="match status" value="1"/>
</dbReference>
<dbReference type="PANTHER" id="PTHR10961:SF46">
    <property type="entry name" value="PEROXISOMAL SARCOSINE OXIDASE"/>
    <property type="match status" value="1"/>
</dbReference>
<dbReference type="EMBL" id="FOQH01000012">
    <property type="protein sequence ID" value="SFJ03702.1"/>
    <property type="molecule type" value="Genomic_DNA"/>
</dbReference>
<evidence type="ECO:0000313" key="7">
    <source>
        <dbReference type="Proteomes" id="UP000199377"/>
    </source>
</evidence>
<evidence type="ECO:0000256" key="1">
    <source>
        <dbReference type="ARBA" id="ARBA00001974"/>
    </source>
</evidence>
<dbReference type="GO" id="GO:0050660">
    <property type="term" value="F:flavin adenine dinucleotide binding"/>
    <property type="evidence" value="ECO:0007669"/>
    <property type="project" value="InterPro"/>
</dbReference>
<dbReference type="AlphaFoldDB" id="A0A1I3N3E7"/>
<dbReference type="SUPFAM" id="SSF51905">
    <property type="entry name" value="FAD/NAD(P)-binding domain"/>
    <property type="match status" value="1"/>
</dbReference>
<dbReference type="Proteomes" id="UP000199377">
    <property type="component" value="Unassembled WGS sequence"/>
</dbReference>
<accession>A0A1I3N3E7</accession>
<name>A0A1I3N3E7_9RHOB</name>
<dbReference type="RefSeq" id="WP_092864636.1">
    <property type="nucleotide sequence ID" value="NZ_FOQH01000012.1"/>
</dbReference>
<evidence type="ECO:0000256" key="3">
    <source>
        <dbReference type="ARBA" id="ARBA00022827"/>
    </source>
</evidence>
<keyword evidence="7" id="KW-1185">Reference proteome</keyword>
<dbReference type="Gene3D" id="3.50.50.60">
    <property type="entry name" value="FAD/NAD(P)-binding domain"/>
    <property type="match status" value="1"/>
</dbReference>
<dbReference type="InterPro" id="IPR045170">
    <property type="entry name" value="MTOX"/>
</dbReference>
<keyword evidence="3" id="KW-0274">FAD</keyword>
<proteinExistence type="predicted"/>
<dbReference type="OrthoDB" id="9806257at2"/>
<feature type="domain" description="FAD dependent oxidoreductase" evidence="5">
    <location>
        <begin position="8"/>
        <end position="353"/>
    </location>
</feature>
<dbReference type="STRING" id="1114924.SAMN05216258_112111"/>
<evidence type="ECO:0000259" key="5">
    <source>
        <dbReference type="Pfam" id="PF01266"/>
    </source>
</evidence>
<reference evidence="6 7" key="1">
    <citation type="submission" date="2016-10" db="EMBL/GenBank/DDBJ databases">
        <authorList>
            <person name="de Groot N.N."/>
        </authorList>
    </citation>
    <scope>NUCLEOTIDE SEQUENCE [LARGE SCALE GENOMIC DNA]</scope>
    <source>
        <strain evidence="6 7">CGMCC 1.11030</strain>
    </source>
</reference>
<protein>
    <submittedName>
        <fullName evidence="6">Sarcosine oxidase</fullName>
    </submittedName>
</protein>
<evidence type="ECO:0000313" key="6">
    <source>
        <dbReference type="EMBL" id="SFJ03702.1"/>
    </source>
</evidence>
<dbReference type="InterPro" id="IPR036188">
    <property type="entry name" value="FAD/NAD-bd_sf"/>
</dbReference>